<evidence type="ECO:0000313" key="2">
    <source>
        <dbReference type="EMBL" id="MFC3608433.1"/>
    </source>
</evidence>
<sequence>MSLADHLRPLGATGIRVSPIGLGTVKLGRNEAVKYPAGFRLPDDAEAASLLALARDLGVNLIDTAPAYGSSEERLGKLLSGQRDDWVLVTKVGEEFVNGQSHFDFSSGHTRYSIERSLKRLRTDRLDVVMVHSDGNDLAILEDSEVYPTLAELKREGKIRAFGFSGKTPEGGLRALQAGDCAMVTYNLDDRSEQPVIDYAAVRSKGILVKKALASGHACLKPGEDPLRRTFELLMRHPGMSSAIIGTINSSHLRENVSYALAAIQQRL</sequence>
<dbReference type="Pfam" id="PF00248">
    <property type="entry name" value="Aldo_ket_red"/>
    <property type="match status" value="1"/>
</dbReference>
<dbReference type="EMBL" id="JBHRXZ010000022">
    <property type="protein sequence ID" value="MFC3608433.1"/>
    <property type="molecule type" value="Genomic_DNA"/>
</dbReference>
<dbReference type="RefSeq" id="WP_386364964.1">
    <property type="nucleotide sequence ID" value="NZ_JBHRXZ010000022.1"/>
</dbReference>
<dbReference type="InterPro" id="IPR020471">
    <property type="entry name" value="AKR"/>
</dbReference>
<dbReference type="CDD" id="cd19095">
    <property type="entry name" value="AKR_PA4992-like"/>
    <property type="match status" value="1"/>
</dbReference>
<dbReference type="InterPro" id="IPR053135">
    <property type="entry name" value="AKR2_Oxidoreductase"/>
</dbReference>
<dbReference type="PANTHER" id="PTHR43312:SF1">
    <property type="entry name" value="NADP-DEPENDENT OXIDOREDUCTASE DOMAIN-CONTAINING PROTEIN"/>
    <property type="match status" value="1"/>
</dbReference>
<comment type="caution">
    <text evidence="2">The sequence shown here is derived from an EMBL/GenBank/DDBJ whole genome shotgun (WGS) entry which is preliminary data.</text>
</comment>
<dbReference type="Gene3D" id="3.20.20.100">
    <property type="entry name" value="NADP-dependent oxidoreductase domain"/>
    <property type="match status" value="1"/>
</dbReference>
<proteinExistence type="predicted"/>
<gene>
    <name evidence="2" type="ORF">ACFOMF_11640</name>
</gene>
<reference evidence="3" key="1">
    <citation type="journal article" date="2019" name="Int. J. Syst. Evol. Microbiol.">
        <title>The Global Catalogue of Microorganisms (GCM) 10K type strain sequencing project: providing services to taxonomists for standard genome sequencing and annotation.</title>
        <authorList>
            <consortium name="The Broad Institute Genomics Platform"/>
            <consortium name="The Broad Institute Genome Sequencing Center for Infectious Disease"/>
            <person name="Wu L."/>
            <person name="Ma J."/>
        </authorList>
    </citation>
    <scope>NUCLEOTIDE SEQUENCE [LARGE SCALE GENOMIC DNA]</scope>
    <source>
        <strain evidence="3">KCTC 42447</strain>
    </source>
</reference>
<dbReference type="SUPFAM" id="SSF51430">
    <property type="entry name" value="NAD(P)-linked oxidoreductase"/>
    <property type="match status" value="1"/>
</dbReference>
<protein>
    <submittedName>
        <fullName evidence="2">Aldo/keto reductase</fullName>
    </submittedName>
</protein>
<dbReference type="PANTHER" id="PTHR43312">
    <property type="entry name" value="D-THREO-ALDOSE 1-DEHYDROGENASE"/>
    <property type="match status" value="1"/>
</dbReference>
<organism evidence="2 3">
    <name type="scientific">Stutzerimonas tarimensis</name>
    <dbReference type="NCBI Taxonomy" id="1507735"/>
    <lineage>
        <taxon>Bacteria</taxon>
        <taxon>Pseudomonadati</taxon>
        <taxon>Pseudomonadota</taxon>
        <taxon>Gammaproteobacteria</taxon>
        <taxon>Pseudomonadales</taxon>
        <taxon>Pseudomonadaceae</taxon>
        <taxon>Stutzerimonas</taxon>
    </lineage>
</organism>
<dbReference type="InterPro" id="IPR036812">
    <property type="entry name" value="NAD(P)_OxRdtase_dom_sf"/>
</dbReference>
<keyword evidence="3" id="KW-1185">Reference proteome</keyword>
<name>A0ABV7T7E0_9GAMM</name>
<accession>A0ABV7T7E0</accession>
<dbReference type="Proteomes" id="UP001595630">
    <property type="component" value="Unassembled WGS sequence"/>
</dbReference>
<dbReference type="PRINTS" id="PR00069">
    <property type="entry name" value="ALDKETRDTASE"/>
</dbReference>
<feature type="domain" description="NADP-dependent oxidoreductase" evidence="1">
    <location>
        <begin position="19"/>
        <end position="216"/>
    </location>
</feature>
<evidence type="ECO:0000259" key="1">
    <source>
        <dbReference type="Pfam" id="PF00248"/>
    </source>
</evidence>
<dbReference type="InterPro" id="IPR023210">
    <property type="entry name" value="NADP_OxRdtase_dom"/>
</dbReference>
<evidence type="ECO:0000313" key="3">
    <source>
        <dbReference type="Proteomes" id="UP001595630"/>
    </source>
</evidence>